<dbReference type="InterPro" id="IPR001900">
    <property type="entry name" value="RNase_II/R"/>
</dbReference>
<feature type="non-terminal residue" evidence="2">
    <location>
        <position position="1"/>
    </location>
</feature>
<dbReference type="EMBL" id="CAJOBR010070138">
    <property type="protein sequence ID" value="CAF5097133.1"/>
    <property type="molecule type" value="Genomic_DNA"/>
</dbReference>
<evidence type="ECO:0000313" key="3">
    <source>
        <dbReference type="Proteomes" id="UP000663848"/>
    </source>
</evidence>
<accession>A0A822EA58</accession>
<dbReference type="InterPro" id="IPR050180">
    <property type="entry name" value="RNR_Ribonuclease"/>
</dbReference>
<dbReference type="SUPFAM" id="SSF50249">
    <property type="entry name" value="Nucleic acid-binding proteins"/>
    <property type="match status" value="1"/>
</dbReference>
<dbReference type="PANTHER" id="PTHR23355">
    <property type="entry name" value="RIBONUCLEASE"/>
    <property type="match status" value="1"/>
</dbReference>
<dbReference type="PANTHER" id="PTHR23355:SF9">
    <property type="entry name" value="DIS3-LIKE EXONUCLEASE 2"/>
    <property type="match status" value="1"/>
</dbReference>
<evidence type="ECO:0000259" key="1">
    <source>
        <dbReference type="Pfam" id="PF00773"/>
    </source>
</evidence>
<feature type="non-terminal residue" evidence="2">
    <location>
        <position position="65"/>
    </location>
</feature>
<proteinExistence type="predicted"/>
<name>A0A822EA58_9BILA</name>
<comment type="caution">
    <text evidence="2">The sequence shown here is derived from an EMBL/GenBank/DDBJ whole genome shotgun (WGS) entry which is preliminary data.</text>
</comment>
<dbReference type="InterPro" id="IPR012340">
    <property type="entry name" value="NA-bd_OB-fold"/>
</dbReference>
<dbReference type="Pfam" id="PF00773">
    <property type="entry name" value="RNB"/>
    <property type="match status" value="1"/>
</dbReference>
<dbReference type="AlphaFoldDB" id="A0A822EA58"/>
<dbReference type="Proteomes" id="UP000663848">
    <property type="component" value="Unassembled WGS sequence"/>
</dbReference>
<evidence type="ECO:0000313" key="2">
    <source>
        <dbReference type="EMBL" id="CAF5097133.1"/>
    </source>
</evidence>
<organism evidence="2 3">
    <name type="scientific">Rotaria socialis</name>
    <dbReference type="NCBI Taxonomy" id="392032"/>
    <lineage>
        <taxon>Eukaryota</taxon>
        <taxon>Metazoa</taxon>
        <taxon>Spiralia</taxon>
        <taxon>Gnathifera</taxon>
        <taxon>Rotifera</taxon>
        <taxon>Eurotatoria</taxon>
        <taxon>Bdelloidea</taxon>
        <taxon>Philodinida</taxon>
        <taxon>Philodinidae</taxon>
        <taxon>Rotaria</taxon>
    </lineage>
</organism>
<protein>
    <recommendedName>
        <fullName evidence="1">RNB domain-containing protein</fullName>
    </recommendedName>
</protein>
<gene>
    <name evidence="2" type="ORF">QYT958_LOCUS44642</name>
</gene>
<sequence>MTYEQAQTIKDDSGMNDEIALSLRRLHSIAAQLRQTRLDRGALVLESSEVRFQLDTETHDPLSVV</sequence>
<dbReference type="GO" id="GO:0003723">
    <property type="term" value="F:RNA binding"/>
    <property type="evidence" value="ECO:0007669"/>
    <property type="project" value="InterPro"/>
</dbReference>
<dbReference type="GO" id="GO:0006402">
    <property type="term" value="P:mRNA catabolic process"/>
    <property type="evidence" value="ECO:0007669"/>
    <property type="project" value="TreeGrafter"/>
</dbReference>
<feature type="domain" description="RNB" evidence="1">
    <location>
        <begin position="1"/>
        <end position="59"/>
    </location>
</feature>
<reference evidence="2" key="1">
    <citation type="submission" date="2021-02" db="EMBL/GenBank/DDBJ databases">
        <authorList>
            <person name="Nowell W R."/>
        </authorList>
    </citation>
    <scope>NUCLEOTIDE SEQUENCE</scope>
</reference>
<dbReference type="GO" id="GO:0000175">
    <property type="term" value="F:3'-5'-RNA exonuclease activity"/>
    <property type="evidence" value="ECO:0007669"/>
    <property type="project" value="TreeGrafter"/>
</dbReference>